<dbReference type="NCBIfam" id="TIGR03618">
    <property type="entry name" value="Rv1155_F420"/>
    <property type="match status" value="1"/>
</dbReference>
<dbReference type="InterPro" id="IPR052019">
    <property type="entry name" value="F420H2_bilvrd_red/Heme_oxyg"/>
</dbReference>
<proteinExistence type="predicted"/>
<dbReference type="PANTHER" id="PTHR35176">
    <property type="entry name" value="HEME OXYGENASE HI_0854-RELATED"/>
    <property type="match status" value="1"/>
</dbReference>
<dbReference type="SUPFAM" id="SSF50475">
    <property type="entry name" value="FMN-binding split barrel"/>
    <property type="match status" value="1"/>
</dbReference>
<keyword evidence="4" id="KW-1185">Reference proteome</keyword>
<sequence>MSDPWSLFGTTVNGVLTTQKRDGRPQLSNVSYLWDPEPRILLISVTDDRAKTRNLRRDPRASFYVTTPDLGAYAVGEGVAELGEVTRAPDDDAADALVAHYRALRGEHPDWDDFRAAMVAQRRLLLRLPLTRVYGWVPDGH</sequence>
<accession>A0ABP7FJ51</accession>
<reference evidence="4" key="1">
    <citation type="journal article" date="2019" name="Int. J. Syst. Evol. Microbiol.">
        <title>The Global Catalogue of Microorganisms (GCM) 10K type strain sequencing project: providing services to taxonomists for standard genome sequencing and annotation.</title>
        <authorList>
            <consortium name="The Broad Institute Genomics Platform"/>
            <consortium name="The Broad Institute Genome Sequencing Center for Infectious Disease"/>
            <person name="Wu L."/>
            <person name="Ma J."/>
        </authorList>
    </citation>
    <scope>NUCLEOTIDE SEQUENCE [LARGE SCALE GENOMIC DNA]</scope>
    <source>
        <strain evidence="4">JCM 30846</strain>
    </source>
</reference>
<evidence type="ECO:0000256" key="1">
    <source>
        <dbReference type="ARBA" id="ARBA00023002"/>
    </source>
</evidence>
<evidence type="ECO:0000313" key="4">
    <source>
        <dbReference type="Proteomes" id="UP001499884"/>
    </source>
</evidence>
<name>A0ABP7FJ51_9ACTN</name>
<dbReference type="Gene3D" id="2.30.110.10">
    <property type="entry name" value="Electron Transport, Fmn-binding Protein, Chain A"/>
    <property type="match status" value="1"/>
</dbReference>
<comment type="caution">
    <text evidence="3">The sequence shown here is derived from an EMBL/GenBank/DDBJ whole genome shotgun (WGS) entry which is preliminary data.</text>
</comment>
<organism evidence="3 4">
    <name type="scientific">Streptomyces tremellae</name>
    <dbReference type="NCBI Taxonomy" id="1124239"/>
    <lineage>
        <taxon>Bacteria</taxon>
        <taxon>Bacillati</taxon>
        <taxon>Actinomycetota</taxon>
        <taxon>Actinomycetes</taxon>
        <taxon>Kitasatosporales</taxon>
        <taxon>Streptomycetaceae</taxon>
        <taxon>Streptomyces</taxon>
    </lineage>
</organism>
<evidence type="ECO:0000313" key="3">
    <source>
        <dbReference type="EMBL" id="GAA3737091.1"/>
    </source>
</evidence>
<dbReference type="RefSeq" id="WP_345648584.1">
    <property type="nucleotide sequence ID" value="NZ_BAABEP010000026.1"/>
</dbReference>
<feature type="domain" description="Pyridoxamine 5'-phosphate oxidase N-terminal" evidence="2">
    <location>
        <begin position="14"/>
        <end position="136"/>
    </location>
</feature>
<gene>
    <name evidence="3" type="ORF">GCM10023082_37800</name>
</gene>
<dbReference type="PANTHER" id="PTHR35176:SF2">
    <property type="entry name" value="F420H(2)-DEPENDENT REDUCTASE RV1155"/>
    <property type="match status" value="1"/>
</dbReference>
<keyword evidence="1" id="KW-0560">Oxidoreductase</keyword>
<dbReference type="InterPro" id="IPR012349">
    <property type="entry name" value="Split_barrel_FMN-bd"/>
</dbReference>
<dbReference type="Pfam" id="PF01243">
    <property type="entry name" value="PNPOx_N"/>
    <property type="match status" value="1"/>
</dbReference>
<dbReference type="EMBL" id="BAABEP010000026">
    <property type="protein sequence ID" value="GAA3737091.1"/>
    <property type="molecule type" value="Genomic_DNA"/>
</dbReference>
<dbReference type="Proteomes" id="UP001499884">
    <property type="component" value="Unassembled WGS sequence"/>
</dbReference>
<dbReference type="InterPro" id="IPR011576">
    <property type="entry name" value="Pyridox_Oxase_N"/>
</dbReference>
<protein>
    <submittedName>
        <fullName evidence="3">PPOX class F420-dependent oxidoreductase</fullName>
    </submittedName>
</protein>
<dbReference type="InterPro" id="IPR019920">
    <property type="entry name" value="F420-binding_dom_put"/>
</dbReference>
<evidence type="ECO:0000259" key="2">
    <source>
        <dbReference type="Pfam" id="PF01243"/>
    </source>
</evidence>